<feature type="compositionally biased region" description="Basic and acidic residues" evidence="1">
    <location>
        <begin position="80"/>
        <end position="93"/>
    </location>
</feature>
<dbReference type="OrthoDB" id="2747681at2759"/>
<keyword evidence="3" id="KW-1185">Reference proteome</keyword>
<reference evidence="2" key="1">
    <citation type="submission" date="2020-05" db="EMBL/GenBank/DDBJ databases">
        <title>Mycena genomes resolve the evolution of fungal bioluminescence.</title>
        <authorList>
            <person name="Tsai I.J."/>
        </authorList>
    </citation>
    <scope>NUCLEOTIDE SEQUENCE</scope>
    <source>
        <strain evidence="2">160909Yilan</strain>
    </source>
</reference>
<organism evidence="2 3">
    <name type="scientific">Mycena sanguinolenta</name>
    <dbReference type="NCBI Taxonomy" id="230812"/>
    <lineage>
        <taxon>Eukaryota</taxon>
        <taxon>Fungi</taxon>
        <taxon>Dikarya</taxon>
        <taxon>Basidiomycota</taxon>
        <taxon>Agaricomycotina</taxon>
        <taxon>Agaricomycetes</taxon>
        <taxon>Agaricomycetidae</taxon>
        <taxon>Agaricales</taxon>
        <taxon>Marasmiineae</taxon>
        <taxon>Mycenaceae</taxon>
        <taxon>Mycena</taxon>
    </lineage>
</organism>
<feature type="region of interest" description="Disordered" evidence="1">
    <location>
        <begin position="71"/>
        <end position="93"/>
    </location>
</feature>
<sequence>MSTSLSSLIRRRMLTRVNPRQRAKIPPEIEFLIIDYFEDDNIHLLSFYRVSRAWASHAQILLFRNVCVCGRGTSRPSSRLSERGRTSDDTSSP</sequence>
<dbReference type="AlphaFoldDB" id="A0A8H6XLC4"/>
<dbReference type="Proteomes" id="UP000623467">
    <property type="component" value="Unassembled WGS sequence"/>
</dbReference>
<proteinExistence type="predicted"/>
<gene>
    <name evidence="2" type="ORF">MSAN_01957800</name>
</gene>
<name>A0A8H6XLC4_9AGAR</name>
<evidence type="ECO:0000256" key="1">
    <source>
        <dbReference type="SAM" id="MobiDB-lite"/>
    </source>
</evidence>
<evidence type="ECO:0008006" key="4">
    <source>
        <dbReference type="Google" id="ProtNLM"/>
    </source>
</evidence>
<comment type="caution">
    <text evidence="2">The sequence shown here is derived from an EMBL/GenBank/DDBJ whole genome shotgun (WGS) entry which is preliminary data.</text>
</comment>
<dbReference type="EMBL" id="JACAZH010000022">
    <property type="protein sequence ID" value="KAF7343770.1"/>
    <property type="molecule type" value="Genomic_DNA"/>
</dbReference>
<evidence type="ECO:0000313" key="2">
    <source>
        <dbReference type="EMBL" id="KAF7343770.1"/>
    </source>
</evidence>
<accession>A0A8H6XLC4</accession>
<protein>
    <recommendedName>
        <fullName evidence="4">F-box domain-containing protein</fullName>
    </recommendedName>
</protein>
<evidence type="ECO:0000313" key="3">
    <source>
        <dbReference type="Proteomes" id="UP000623467"/>
    </source>
</evidence>